<protein>
    <submittedName>
        <fullName evidence="1">Uncharacterized protein</fullName>
    </submittedName>
</protein>
<proteinExistence type="predicted"/>
<name>A0AAU7YCR1_9VIRU</name>
<reference evidence="1" key="1">
    <citation type="submission" date="2024-05" db="EMBL/GenBank/DDBJ databases">
        <title>Complete genomes of an iridovirus, and two densoviruses identified in lab reared social spiders in California, USA.</title>
        <authorList>
            <person name="Millerwise S."/>
            <person name="Lund M.C."/>
            <person name="Schmidlin K."/>
            <person name="Kraberger S."/>
            <person name="Harrison J."/>
            <person name="Cease A."/>
            <person name="Pinter-Wollman N."/>
            <person name="Varsani A."/>
        </authorList>
    </citation>
    <scope>NUCLEOTIDE SEQUENCE</scope>
    <source>
        <strain evidence="1">SocP20</strain>
    </source>
</reference>
<accession>A0AAU7YCR1</accession>
<organism evidence="1">
    <name type="scientific">Iridovirus sp</name>
    <dbReference type="NCBI Taxonomy" id="135728"/>
    <lineage>
        <taxon>Viruses</taxon>
        <taxon>Varidnaviria</taxon>
        <taxon>Bamfordvirae</taxon>
        <taxon>Nucleocytoviricota</taxon>
        <taxon>Megaviricetes</taxon>
        <taxon>Pimascovirales</taxon>
        <taxon>Pimascovirales incertae sedis</taxon>
        <taxon>Iridoviridae</taxon>
        <taxon>Betairidovirinae</taxon>
        <taxon>Iridovirus</taxon>
    </lineage>
</organism>
<sequence>MPFFQDILFYPMMMIPKSYYGAGYQNIRLCKFVLHYLHIFHSVWYIQVYWDALFFEL</sequence>
<dbReference type="EMBL" id="PP847201">
    <property type="protein sequence ID" value="XBY85636.1"/>
    <property type="molecule type" value="Genomic_DNA"/>
</dbReference>
<evidence type="ECO:0000313" key="1">
    <source>
        <dbReference type="EMBL" id="XBY85636.1"/>
    </source>
</evidence>